<evidence type="ECO:0000256" key="1">
    <source>
        <dbReference type="SAM" id="MobiDB-lite"/>
    </source>
</evidence>
<organism evidence="2 3">
    <name type="scientific">Helianthus annuus</name>
    <name type="common">Common sunflower</name>
    <dbReference type="NCBI Taxonomy" id="4232"/>
    <lineage>
        <taxon>Eukaryota</taxon>
        <taxon>Viridiplantae</taxon>
        <taxon>Streptophyta</taxon>
        <taxon>Embryophyta</taxon>
        <taxon>Tracheophyta</taxon>
        <taxon>Spermatophyta</taxon>
        <taxon>Magnoliopsida</taxon>
        <taxon>eudicotyledons</taxon>
        <taxon>Gunneridae</taxon>
        <taxon>Pentapetalae</taxon>
        <taxon>asterids</taxon>
        <taxon>campanulids</taxon>
        <taxon>Asterales</taxon>
        <taxon>Asteraceae</taxon>
        <taxon>Asteroideae</taxon>
        <taxon>Heliantheae alliance</taxon>
        <taxon>Heliantheae</taxon>
        <taxon>Helianthus</taxon>
    </lineage>
</organism>
<accession>A0A9K3HHG3</accession>
<evidence type="ECO:0000313" key="3">
    <source>
        <dbReference type="Proteomes" id="UP000215914"/>
    </source>
</evidence>
<reference evidence="2" key="1">
    <citation type="journal article" date="2017" name="Nature">
        <title>The sunflower genome provides insights into oil metabolism, flowering and Asterid evolution.</title>
        <authorList>
            <person name="Badouin H."/>
            <person name="Gouzy J."/>
            <person name="Grassa C.J."/>
            <person name="Murat F."/>
            <person name="Staton S.E."/>
            <person name="Cottret L."/>
            <person name="Lelandais-Briere C."/>
            <person name="Owens G.L."/>
            <person name="Carrere S."/>
            <person name="Mayjonade B."/>
            <person name="Legrand L."/>
            <person name="Gill N."/>
            <person name="Kane N.C."/>
            <person name="Bowers J.E."/>
            <person name="Hubner S."/>
            <person name="Bellec A."/>
            <person name="Berard A."/>
            <person name="Berges H."/>
            <person name="Blanchet N."/>
            <person name="Boniface M.C."/>
            <person name="Brunel D."/>
            <person name="Catrice O."/>
            <person name="Chaidir N."/>
            <person name="Claudel C."/>
            <person name="Donnadieu C."/>
            <person name="Faraut T."/>
            <person name="Fievet G."/>
            <person name="Helmstetter N."/>
            <person name="King M."/>
            <person name="Knapp S.J."/>
            <person name="Lai Z."/>
            <person name="Le Paslier M.C."/>
            <person name="Lippi Y."/>
            <person name="Lorenzon L."/>
            <person name="Mandel J.R."/>
            <person name="Marage G."/>
            <person name="Marchand G."/>
            <person name="Marquand E."/>
            <person name="Bret-Mestries E."/>
            <person name="Morien E."/>
            <person name="Nambeesan S."/>
            <person name="Nguyen T."/>
            <person name="Pegot-Espagnet P."/>
            <person name="Pouilly N."/>
            <person name="Raftis F."/>
            <person name="Sallet E."/>
            <person name="Schiex T."/>
            <person name="Thomas J."/>
            <person name="Vandecasteele C."/>
            <person name="Vares D."/>
            <person name="Vear F."/>
            <person name="Vautrin S."/>
            <person name="Crespi M."/>
            <person name="Mangin B."/>
            <person name="Burke J.M."/>
            <person name="Salse J."/>
            <person name="Munos S."/>
            <person name="Vincourt P."/>
            <person name="Rieseberg L.H."/>
            <person name="Langlade N.B."/>
        </authorList>
    </citation>
    <scope>NUCLEOTIDE SEQUENCE</scope>
    <source>
        <tissue evidence="2">Leaves</tissue>
    </source>
</reference>
<dbReference type="EMBL" id="MNCJ02000327">
    <property type="protein sequence ID" value="KAF5778277.1"/>
    <property type="molecule type" value="Genomic_DNA"/>
</dbReference>
<feature type="region of interest" description="Disordered" evidence="1">
    <location>
        <begin position="25"/>
        <end position="50"/>
    </location>
</feature>
<evidence type="ECO:0000313" key="2">
    <source>
        <dbReference type="EMBL" id="KAF5778277.1"/>
    </source>
</evidence>
<comment type="caution">
    <text evidence="2">The sequence shown here is derived from an EMBL/GenBank/DDBJ whole genome shotgun (WGS) entry which is preliminary data.</text>
</comment>
<proteinExistence type="predicted"/>
<reference evidence="2" key="2">
    <citation type="submission" date="2020-06" db="EMBL/GenBank/DDBJ databases">
        <title>Helianthus annuus Genome sequencing and assembly Release 2.</title>
        <authorList>
            <person name="Gouzy J."/>
            <person name="Langlade N."/>
            <person name="Munos S."/>
        </authorList>
    </citation>
    <scope>NUCLEOTIDE SEQUENCE</scope>
    <source>
        <tissue evidence="2">Leaves</tissue>
    </source>
</reference>
<gene>
    <name evidence="2" type="ORF">HanXRQr2_Chr12g0545611</name>
</gene>
<protein>
    <submittedName>
        <fullName evidence="2">Uncharacterized protein</fullName>
    </submittedName>
</protein>
<dbReference type="Proteomes" id="UP000215914">
    <property type="component" value="Unassembled WGS sequence"/>
</dbReference>
<feature type="compositionally biased region" description="Polar residues" evidence="1">
    <location>
        <begin position="25"/>
        <end position="44"/>
    </location>
</feature>
<keyword evidence="3" id="KW-1185">Reference proteome</keyword>
<dbReference type="Gramene" id="mRNA:HanXRQr2_Chr12g0545611">
    <property type="protein sequence ID" value="CDS:HanXRQr2_Chr12g0545611.1"/>
    <property type="gene ID" value="HanXRQr2_Chr12g0545611"/>
</dbReference>
<sequence length="50" mass="5607">MNTVTRGPFISGHAPHRVHCLTNTQRRASSSAARVYLPSNTPRCKSTRRE</sequence>
<dbReference type="AlphaFoldDB" id="A0A9K3HHG3"/>
<name>A0A9K3HHG3_HELAN</name>